<dbReference type="GO" id="GO:0008237">
    <property type="term" value="F:metallopeptidase activity"/>
    <property type="evidence" value="ECO:0007669"/>
    <property type="project" value="UniProtKB-KW"/>
</dbReference>
<accession>A0ABS2HKM8</accession>
<evidence type="ECO:0000259" key="8">
    <source>
        <dbReference type="Pfam" id="PF01435"/>
    </source>
</evidence>
<organism evidence="9 10">
    <name type="scientific">Vibrio ulleungensis</name>
    <dbReference type="NCBI Taxonomy" id="2807619"/>
    <lineage>
        <taxon>Bacteria</taxon>
        <taxon>Pseudomonadati</taxon>
        <taxon>Pseudomonadota</taxon>
        <taxon>Gammaproteobacteria</taxon>
        <taxon>Vibrionales</taxon>
        <taxon>Vibrionaceae</taxon>
        <taxon>Vibrio</taxon>
    </lineage>
</organism>
<feature type="signal peptide" evidence="7">
    <location>
        <begin position="1"/>
        <end position="18"/>
    </location>
</feature>
<evidence type="ECO:0000256" key="1">
    <source>
        <dbReference type="ARBA" id="ARBA00001947"/>
    </source>
</evidence>
<keyword evidence="7" id="KW-0732">Signal</keyword>
<dbReference type="SUPFAM" id="SSF48452">
    <property type="entry name" value="TPR-like"/>
    <property type="match status" value="1"/>
</dbReference>
<protein>
    <submittedName>
        <fullName evidence="9">M48 family metalloprotease</fullName>
    </submittedName>
</protein>
<keyword evidence="2" id="KW-0645">Protease</keyword>
<evidence type="ECO:0000256" key="4">
    <source>
        <dbReference type="ARBA" id="ARBA00022801"/>
    </source>
</evidence>
<evidence type="ECO:0000313" key="9">
    <source>
        <dbReference type="EMBL" id="MBM7036629.1"/>
    </source>
</evidence>
<evidence type="ECO:0000256" key="6">
    <source>
        <dbReference type="ARBA" id="ARBA00023049"/>
    </source>
</evidence>
<dbReference type="InterPro" id="IPR001915">
    <property type="entry name" value="Peptidase_M48"/>
</dbReference>
<keyword evidence="3" id="KW-0479">Metal-binding</keyword>
<dbReference type="PANTHER" id="PTHR22726">
    <property type="entry name" value="METALLOENDOPEPTIDASE OMA1"/>
    <property type="match status" value="1"/>
</dbReference>
<name>A0ABS2HKM8_9VIBR</name>
<dbReference type="InterPro" id="IPR011990">
    <property type="entry name" value="TPR-like_helical_dom_sf"/>
</dbReference>
<evidence type="ECO:0000256" key="5">
    <source>
        <dbReference type="ARBA" id="ARBA00022833"/>
    </source>
</evidence>
<keyword evidence="6 9" id="KW-0482">Metalloprotease</keyword>
<gene>
    <name evidence="9" type="ORF">JQC93_09440</name>
</gene>
<dbReference type="EMBL" id="JAFEUM010000003">
    <property type="protein sequence ID" value="MBM7036629.1"/>
    <property type="molecule type" value="Genomic_DNA"/>
</dbReference>
<dbReference type="PANTHER" id="PTHR22726:SF1">
    <property type="entry name" value="METALLOENDOPEPTIDASE OMA1, MITOCHONDRIAL"/>
    <property type="match status" value="1"/>
</dbReference>
<dbReference type="RefSeq" id="WP_205158198.1">
    <property type="nucleotide sequence ID" value="NZ_JAFEUM010000003.1"/>
</dbReference>
<comment type="cofactor">
    <cofactor evidence="1">
        <name>Zn(2+)</name>
        <dbReference type="ChEBI" id="CHEBI:29105"/>
    </cofactor>
</comment>
<comment type="caution">
    <text evidence="9">The sequence shown here is derived from an EMBL/GenBank/DDBJ whole genome shotgun (WGS) entry which is preliminary data.</text>
</comment>
<dbReference type="InterPro" id="IPR051156">
    <property type="entry name" value="Mito/Outer_Membr_Metalloprot"/>
</dbReference>
<evidence type="ECO:0000256" key="7">
    <source>
        <dbReference type="SAM" id="SignalP"/>
    </source>
</evidence>
<feature type="domain" description="Peptidase M48" evidence="8">
    <location>
        <begin position="73"/>
        <end position="320"/>
    </location>
</feature>
<reference evidence="9 10" key="1">
    <citation type="submission" date="2021-02" db="EMBL/GenBank/DDBJ databases">
        <authorList>
            <person name="Park J.-S."/>
        </authorList>
    </citation>
    <scope>NUCLEOTIDE SEQUENCE [LARGE SCALE GENOMIC DNA]</scope>
    <source>
        <strain evidence="9 10">188UL20-2</strain>
    </source>
</reference>
<dbReference type="PROSITE" id="PS51257">
    <property type="entry name" value="PROKAR_LIPOPROTEIN"/>
    <property type="match status" value="1"/>
</dbReference>
<keyword evidence="10" id="KW-1185">Reference proteome</keyword>
<dbReference type="Proteomes" id="UP000809621">
    <property type="component" value="Unassembled WGS sequence"/>
</dbReference>
<evidence type="ECO:0000256" key="2">
    <source>
        <dbReference type="ARBA" id="ARBA00022670"/>
    </source>
</evidence>
<keyword evidence="4" id="KW-0378">Hydrolase</keyword>
<sequence length="522" mass="58207">MLVKKSYIGWLVSCLVLASCNTNNVKTVEVPQQGRYFDQVSSRIITESPTNSATMRIAPDKHLMAEQSVDIYLSSIVEKLMTSVPMYQGETPKVTVTIDGSYYAASSPTDIVLSTGAIYDAESVDELAYLLAHELSHILLAHHQTNLYFQKQAASVNSAVNVGIMVNKFRDVRYQKETGQFTQTLSQQSQSNITKAYLSGLAINRLSRDVINSSLSRDDEAEADLLAIDLMTAAGYSPAVAKVSLERLESARVHTEQQLQAKQDDFSGFVDVIANNGGNLQKSELGQVGYLIANQAVASFLNDNSVNHPDERARMTAIAEYLKREYREERRRSYRTTELDQFKEATPLFERYFEAEMALDALLNADLNTAEKFARLSIAQPSAKDSYTRYVFSMVRDSQSESDKAVQNLDFIASWQNLSVQAFQTSAQIYRVNQHFLQAQKVLQQGIAAIGDKDVFYPELIALQNAQGNHAEAERLLAECINVDAENIVAQCYNQAGYELPPPKDEVEQALDNINAVFSLFD</sequence>
<evidence type="ECO:0000313" key="10">
    <source>
        <dbReference type="Proteomes" id="UP000809621"/>
    </source>
</evidence>
<keyword evidence="5" id="KW-0862">Zinc</keyword>
<proteinExistence type="predicted"/>
<feature type="chain" id="PRO_5045362937" evidence="7">
    <location>
        <begin position="19"/>
        <end position="522"/>
    </location>
</feature>
<evidence type="ECO:0000256" key="3">
    <source>
        <dbReference type="ARBA" id="ARBA00022723"/>
    </source>
</evidence>
<dbReference type="Pfam" id="PF01435">
    <property type="entry name" value="Peptidase_M48"/>
    <property type="match status" value="1"/>
</dbReference>